<feature type="domain" description="C2" evidence="8">
    <location>
        <begin position="801"/>
        <end position="928"/>
    </location>
</feature>
<comment type="similarity">
    <text evidence="2">Belongs to the RPGRIP1 family.</text>
</comment>
<gene>
    <name evidence="9" type="ORF">BSL78_18663</name>
</gene>
<sequence>MAQRYTNGALLFHWCYQRSEKSANFKMDSDGDDIPVRDTGSQRGRPSSGRNRNEIPNTKENELKRAQERRAVSNLSREELEDRYLRQQEENLILKKHARKQEEKIKKMATKLLRLVSDRKKQVKEENSSPGKGRGRDLEMEETLEELQDKVRELERHNDMLKNKLSVAKQQLSMSGKRTTPYNHVPSRVDTGIMKPAPPENFKKGLRVQGERSRSSTPRVFRNDVLPRYGHSLLEEARAENQRLEDDIVDLQDQIMNLEQDKEHLQGEIHVKQLEHEETLIKLKEQMTAGQRSNIQENVDMIRLQRELQEKTSKMTALEAQCAALEENLNTVKTSHDAVLAEMEELNKQLHEEQGKVFSLTGELKQSTTLHRTVQELNDRIHDLEKEKEILREANEKLLNSAFDAERERQYRANEKQLKLQIAQLEATLKGDLNDKNSLLDKLNEERDEYEKMQKENRELQVKYYQVRQQLEELQEKMKFFTKESALDWQELEEALILVKKRRDKGVENLDFLERVEEEVNKDLKLQLGQLQADHAETANELEKTRNMLLLQYKINKDYQQEVEESSRRMEEYQTEYETKLQEYAQLLDIRAARIKKLENQLRDVAYGTKQYKLIEPSEDEVVDEIDETVKLERGQNLVELHIGTVTYTPEALRILNDNEPMTFVTYEFFEHEIQSTPVLKGKQPHFNFTSQYKVTVDDFFLHYLMKGTTTLELHQAIGTEFKTIAACQLKFRDLLDKPKGRVTGNITLLGVASSHTGVNFGTLEFWVRLRVPMEQALRLFRERVKALGYMSSNQRATQKALATLDQSESDVSGFTGEAVNELVIKIIRCNNVKARNEGVQPNPYSVYRFFDCNDHDTTIVTSSNSPEFNDMQVYPVPVTVDLDRYLRKESLEVFLFDDNDPEEAAYLGIARIPLISLAHDKPIRGTFELKKSSGETNGNIDVFLKWQRTYIAPQGATSEVPRRHELLREFANIRDIFSTSGKTIILTHCSICKLEPIPQVGQPRSSSAQVTSESSSRHEVPAVSVSPVPPEVESEMRRLADVDDSKEGKDEHVEEEEEERLEDLVAQELRDQFGETTVGPGAVTGKTGAYNDTMFEEEPILEEDEDQDSSIGEEVDIPVAEERDEEEEDDDEEEADSAAGGSEMGAEERSSDSEVVMTPTVRPQSSTAATEDTVIIALNHLSLEPGPIIDNETIQRLYVEYRFLGVAAEETETPYSLPKPAPYNHIAFNFRRVFHIDTEKHKLQRDYLASFLMPEDPNDGNCRSDDGKSISFTVTIYGRERTPEDRQDLECEDVGYSYVDLRKIFEGRLDMVDHDVDIVDAKESSKVVGTLNVSVECVAGLTAVHRDLQGAGMESLYP</sequence>
<evidence type="ECO:0000256" key="4">
    <source>
        <dbReference type="ARBA" id="ARBA00023069"/>
    </source>
</evidence>
<feature type="compositionally biased region" description="Basic and acidic residues" evidence="7">
    <location>
        <begin position="1035"/>
        <end position="1053"/>
    </location>
</feature>
<evidence type="ECO:0000256" key="6">
    <source>
        <dbReference type="SAM" id="Coils"/>
    </source>
</evidence>
<comment type="subcellular location">
    <subcellularLocation>
        <location evidence="1">Cell projection</location>
        <location evidence="1">Cilium</location>
    </subcellularLocation>
</comment>
<keyword evidence="5" id="KW-0966">Cell projection</keyword>
<evidence type="ECO:0000256" key="5">
    <source>
        <dbReference type="ARBA" id="ARBA00023273"/>
    </source>
</evidence>
<feature type="compositionally biased region" description="Polar residues" evidence="7">
    <location>
        <begin position="39"/>
        <end position="50"/>
    </location>
</feature>
<dbReference type="InterPro" id="IPR035892">
    <property type="entry name" value="C2_domain_sf"/>
</dbReference>
<organism evidence="9 10">
    <name type="scientific">Stichopus japonicus</name>
    <name type="common">Sea cucumber</name>
    <dbReference type="NCBI Taxonomy" id="307972"/>
    <lineage>
        <taxon>Eukaryota</taxon>
        <taxon>Metazoa</taxon>
        <taxon>Echinodermata</taxon>
        <taxon>Eleutherozoa</taxon>
        <taxon>Echinozoa</taxon>
        <taxon>Holothuroidea</taxon>
        <taxon>Aspidochirotacea</taxon>
        <taxon>Aspidochirotida</taxon>
        <taxon>Stichopodidae</taxon>
        <taxon>Apostichopus</taxon>
    </lineage>
</organism>
<dbReference type="Pfam" id="PF18111">
    <property type="entry name" value="RPGR1_C"/>
    <property type="match status" value="1"/>
</dbReference>
<dbReference type="Pfam" id="PF00168">
    <property type="entry name" value="C2"/>
    <property type="match status" value="1"/>
</dbReference>
<feature type="region of interest" description="Disordered" evidence="7">
    <location>
        <begin position="168"/>
        <end position="217"/>
    </location>
</feature>
<evidence type="ECO:0000256" key="1">
    <source>
        <dbReference type="ARBA" id="ARBA00004138"/>
    </source>
</evidence>
<proteinExistence type="inferred from homology"/>
<evidence type="ECO:0000256" key="3">
    <source>
        <dbReference type="ARBA" id="ARBA00023054"/>
    </source>
</evidence>
<keyword evidence="10" id="KW-1185">Reference proteome</keyword>
<dbReference type="Gene3D" id="1.20.5.1160">
    <property type="entry name" value="Vasodilator-stimulated phosphoprotein"/>
    <property type="match status" value="1"/>
</dbReference>
<feature type="compositionally biased region" description="Acidic residues" evidence="7">
    <location>
        <begin position="1123"/>
        <end position="1137"/>
    </location>
</feature>
<comment type="caution">
    <text evidence="9">The sequence shown here is derived from an EMBL/GenBank/DDBJ whole genome shotgun (WGS) entry which is preliminary data.</text>
</comment>
<evidence type="ECO:0000256" key="2">
    <source>
        <dbReference type="ARBA" id="ARBA00006042"/>
    </source>
</evidence>
<reference evidence="9 10" key="1">
    <citation type="journal article" date="2017" name="PLoS Biol.">
        <title>The sea cucumber genome provides insights into morphological evolution and visceral regeneration.</title>
        <authorList>
            <person name="Zhang X."/>
            <person name="Sun L."/>
            <person name="Yuan J."/>
            <person name="Sun Y."/>
            <person name="Gao Y."/>
            <person name="Zhang L."/>
            <person name="Li S."/>
            <person name="Dai H."/>
            <person name="Hamel J.F."/>
            <person name="Liu C."/>
            <person name="Yu Y."/>
            <person name="Liu S."/>
            <person name="Lin W."/>
            <person name="Guo K."/>
            <person name="Jin S."/>
            <person name="Xu P."/>
            <person name="Storey K.B."/>
            <person name="Huan P."/>
            <person name="Zhang T."/>
            <person name="Zhou Y."/>
            <person name="Zhang J."/>
            <person name="Lin C."/>
            <person name="Li X."/>
            <person name="Xing L."/>
            <person name="Huo D."/>
            <person name="Sun M."/>
            <person name="Wang L."/>
            <person name="Mercier A."/>
            <person name="Li F."/>
            <person name="Yang H."/>
            <person name="Xiang J."/>
        </authorList>
    </citation>
    <scope>NUCLEOTIDE SEQUENCE [LARGE SCALE GENOMIC DNA]</scope>
    <source>
        <strain evidence="9">Shaxun</strain>
        <tissue evidence="9">Muscle</tissue>
    </source>
</reference>
<dbReference type="GO" id="GO:1905515">
    <property type="term" value="P:non-motile cilium assembly"/>
    <property type="evidence" value="ECO:0007669"/>
    <property type="project" value="TreeGrafter"/>
</dbReference>
<dbReference type="EMBL" id="MRZV01000774">
    <property type="protein sequence ID" value="PIK44491.1"/>
    <property type="molecule type" value="Genomic_DNA"/>
</dbReference>
<feature type="compositionally biased region" description="Polar residues" evidence="7">
    <location>
        <begin position="168"/>
        <end position="182"/>
    </location>
</feature>
<protein>
    <recommendedName>
        <fullName evidence="8">C2 domain-containing protein</fullName>
    </recommendedName>
</protein>
<dbReference type="PANTHER" id="PTHR14240:SF1">
    <property type="entry name" value="PROTEIN FANTOM-RELATED"/>
    <property type="match status" value="1"/>
</dbReference>
<dbReference type="OrthoDB" id="2133912at2759"/>
<evidence type="ECO:0000313" key="9">
    <source>
        <dbReference type="EMBL" id="PIK44491.1"/>
    </source>
</evidence>
<keyword evidence="4" id="KW-0969">Cilium</keyword>
<dbReference type="FunFam" id="2.60.40.150:FF:000073">
    <property type="entry name" value="protein fantom isoform X1"/>
    <property type="match status" value="1"/>
</dbReference>
<evidence type="ECO:0000259" key="8">
    <source>
        <dbReference type="PROSITE" id="PS50004"/>
    </source>
</evidence>
<feature type="region of interest" description="Disordered" evidence="7">
    <location>
        <begin position="119"/>
        <end position="140"/>
    </location>
</feature>
<feature type="region of interest" description="Disordered" evidence="7">
    <location>
        <begin position="998"/>
        <end position="1062"/>
    </location>
</feature>
<dbReference type="InterPro" id="IPR041091">
    <property type="entry name" value="RPGRIP1_C"/>
</dbReference>
<dbReference type="SMART" id="SM00239">
    <property type="entry name" value="C2"/>
    <property type="match status" value="1"/>
</dbReference>
<evidence type="ECO:0000313" key="10">
    <source>
        <dbReference type="Proteomes" id="UP000230750"/>
    </source>
</evidence>
<dbReference type="InterPro" id="IPR031139">
    <property type="entry name" value="RPGRIP1_fam"/>
</dbReference>
<dbReference type="Proteomes" id="UP000230750">
    <property type="component" value="Unassembled WGS sequence"/>
</dbReference>
<dbReference type="GO" id="GO:0035869">
    <property type="term" value="C:ciliary transition zone"/>
    <property type="evidence" value="ECO:0007669"/>
    <property type="project" value="TreeGrafter"/>
</dbReference>
<feature type="coiled-coil region" evidence="6">
    <location>
        <begin position="301"/>
        <end position="484"/>
    </location>
</feature>
<dbReference type="CDD" id="cd00030">
    <property type="entry name" value="C2"/>
    <property type="match status" value="1"/>
</dbReference>
<feature type="compositionally biased region" description="Basic and acidic residues" evidence="7">
    <location>
        <begin position="51"/>
        <end position="75"/>
    </location>
</feature>
<dbReference type="SUPFAM" id="SSF49562">
    <property type="entry name" value="C2 domain (Calcium/lipid-binding domain, CaLB)"/>
    <property type="match status" value="2"/>
</dbReference>
<dbReference type="Pfam" id="PF11618">
    <property type="entry name" value="C2-C2_1"/>
    <property type="match status" value="1"/>
</dbReference>
<dbReference type="PANTHER" id="PTHR14240">
    <property type="entry name" value="RETINITIS PIGMENTOSA GTPASE REGULATOR-INTERACTING PROTEIN"/>
    <property type="match status" value="1"/>
</dbReference>
<feature type="compositionally biased region" description="Acidic residues" evidence="7">
    <location>
        <begin position="1102"/>
        <end position="1117"/>
    </location>
</feature>
<keyword evidence="3 6" id="KW-0175">Coiled coil</keyword>
<feature type="compositionally biased region" description="Low complexity" evidence="7">
    <location>
        <begin position="1006"/>
        <end position="1015"/>
    </location>
</feature>
<dbReference type="GO" id="GO:0005856">
    <property type="term" value="C:cytoskeleton"/>
    <property type="evidence" value="ECO:0007669"/>
    <property type="project" value="UniProtKB-ARBA"/>
</dbReference>
<dbReference type="InterPro" id="IPR021656">
    <property type="entry name" value="C2-C2_1"/>
</dbReference>
<dbReference type="STRING" id="307972.A0A2G8K902"/>
<evidence type="ECO:0000256" key="7">
    <source>
        <dbReference type="SAM" id="MobiDB-lite"/>
    </source>
</evidence>
<feature type="coiled-coil region" evidence="6">
    <location>
        <begin position="521"/>
        <end position="601"/>
    </location>
</feature>
<feature type="region of interest" description="Disordered" evidence="7">
    <location>
        <begin position="1102"/>
        <end position="1169"/>
    </location>
</feature>
<feature type="coiled-coil region" evidence="6">
    <location>
        <begin position="234"/>
        <end position="275"/>
    </location>
</feature>
<dbReference type="InterPro" id="IPR000008">
    <property type="entry name" value="C2_dom"/>
</dbReference>
<dbReference type="Gene3D" id="2.60.40.150">
    <property type="entry name" value="C2 domain"/>
    <property type="match status" value="3"/>
</dbReference>
<feature type="region of interest" description="Disordered" evidence="7">
    <location>
        <begin position="24"/>
        <end position="75"/>
    </location>
</feature>
<accession>A0A2G8K902</accession>
<dbReference type="PROSITE" id="PS50004">
    <property type="entry name" value="C2"/>
    <property type="match status" value="1"/>
</dbReference>
<name>A0A2G8K902_STIJA</name>